<protein>
    <recommendedName>
        <fullName evidence="3">Leucine-rich repeat protein</fullName>
    </recommendedName>
</protein>
<dbReference type="Proteomes" id="UP000315496">
    <property type="component" value="Chromosome 1"/>
</dbReference>
<dbReference type="InterPro" id="IPR032675">
    <property type="entry name" value="LRR_dom_sf"/>
</dbReference>
<evidence type="ECO:0000313" key="2">
    <source>
        <dbReference type="Proteomes" id="UP000315496"/>
    </source>
</evidence>
<dbReference type="Gene3D" id="3.80.10.10">
    <property type="entry name" value="Ribonuclease Inhibitor"/>
    <property type="match status" value="3"/>
</dbReference>
<evidence type="ECO:0008006" key="3">
    <source>
        <dbReference type="Google" id="ProtNLM"/>
    </source>
</evidence>
<proteinExistence type="predicted"/>
<dbReference type="PANTHER" id="PTHR24114">
    <property type="entry name" value="LEUCINE RICH REPEAT FAMILY PROTEIN"/>
    <property type="match status" value="1"/>
</dbReference>
<reference evidence="1 2" key="1">
    <citation type="submission" date="2019-05" db="EMBL/GenBank/DDBJ databases">
        <title>The compact genome of Giardia muris reveals important steps in the evolution of intestinal protozoan parasites.</title>
        <authorList>
            <person name="Xu F."/>
            <person name="Jimenez-Gonzalez A."/>
            <person name="Einarsson E."/>
            <person name="Astvaldsson A."/>
            <person name="Peirasmaki D."/>
            <person name="Eckmann L."/>
            <person name="Andersson J.O."/>
            <person name="Svard S.G."/>
            <person name="Jerlstrom-Hultqvist J."/>
        </authorList>
    </citation>
    <scope>NUCLEOTIDE SEQUENCE [LARGE SCALE GENOMIC DNA]</scope>
    <source>
        <strain evidence="1 2">Roberts-Thomson</strain>
    </source>
</reference>
<name>A0A4Z1SUI4_GIAMU</name>
<dbReference type="InterPro" id="IPR052394">
    <property type="entry name" value="LRR-containing"/>
</dbReference>
<evidence type="ECO:0000313" key="1">
    <source>
        <dbReference type="EMBL" id="TNJ29562.1"/>
    </source>
</evidence>
<dbReference type="InterPro" id="IPR001611">
    <property type="entry name" value="Leu-rich_rpt"/>
</dbReference>
<dbReference type="PANTHER" id="PTHR24114:SF2">
    <property type="entry name" value="F-BOX DOMAIN-CONTAINING PROTEIN-RELATED"/>
    <property type="match status" value="1"/>
</dbReference>
<dbReference type="SMART" id="SM00368">
    <property type="entry name" value="LRR_RI"/>
    <property type="match status" value="4"/>
</dbReference>
<gene>
    <name evidence="1" type="ORF">GMRT_11644</name>
</gene>
<dbReference type="VEuPathDB" id="GiardiaDB:GMRT_11644"/>
<dbReference type="PROSITE" id="PS51450">
    <property type="entry name" value="LRR"/>
    <property type="match status" value="1"/>
</dbReference>
<dbReference type="SUPFAM" id="SSF52047">
    <property type="entry name" value="RNI-like"/>
    <property type="match status" value="2"/>
</dbReference>
<dbReference type="AlphaFoldDB" id="A0A4Z1SUI4"/>
<comment type="caution">
    <text evidence="1">The sequence shown here is derived from an EMBL/GenBank/DDBJ whole genome shotgun (WGS) entry which is preliminary data.</text>
</comment>
<keyword evidence="2" id="KW-1185">Reference proteome</keyword>
<organism evidence="1 2">
    <name type="scientific">Giardia muris</name>
    <dbReference type="NCBI Taxonomy" id="5742"/>
    <lineage>
        <taxon>Eukaryota</taxon>
        <taxon>Metamonada</taxon>
        <taxon>Diplomonadida</taxon>
        <taxon>Hexamitidae</taxon>
        <taxon>Giardiinae</taxon>
        <taxon>Giardia</taxon>
    </lineage>
</organism>
<accession>A0A4Z1SUI4</accession>
<dbReference type="EMBL" id="VDLU01000001">
    <property type="protein sequence ID" value="TNJ29562.1"/>
    <property type="molecule type" value="Genomic_DNA"/>
</dbReference>
<sequence>MYTPFFSDLLEVLALSAQRLGGLKGLSLENNRIWMTDATNIGRLVGETRSLKTLSITNCHLKNADFLHLVELIPWNTLTSLSLANNRLTSLAAESLFTAIRAAKRPIPLLQLRGLEFADATEMKQMTILRIISDHIQCLMGSGKRRSQAKAEATFNVALRRLHLQEEIAYLDLSCTLLQDSVAAEVGRFIFSWLYWLKQDNVNLKHVVVRLGARVTSVLTNSTLGLTSYGLFAALYRPFTEMDVKLSLDLTNCPFEFDVSKLNIPIDVFLHLFPRMTTHLSSTLCALHLVDCDLGERWRPSFVSEFIGFLKTCDNLEHLDLSYNDYKKRVVSPFLDALQDPTFLPALKVLIADVFLPLIPTTKALGRRFEKALYTTFNIQCGPCFLSCGTQHPKTKPEDVLSSLFSLSPTVLQAERVKQVQLDLRTTIKNGIDEQFNLHSPLRVLLFPNAFITGTFGRLFNPEGLFKYADLDIIETCHWEYGTLLEGSMAYLEATVDRLLKFGPDPMLSSTPLVLDTQKRSLDTYLNEINAGKLFGLSSDLQILDLSYNTFNSDDVMVLAKMLEIWRPKALILVDCGLSDASAALLLSTFLRLPNTSLIYLDLSSNTLGLETIGALERGLDQLSPLTQGLILRLCRSRLQKAFRLRSQTLESLFTLHHEGETFLQVSLEAVQDTVRETLPSCIYIEPPHRDRYMDQQPVDVLAYLVRELQIPSYFPTPLTYTSLFDLLRANSLRPTVLPNH</sequence>